<dbReference type="Pfam" id="PF11222">
    <property type="entry name" value="DUF3017"/>
    <property type="match status" value="1"/>
</dbReference>
<dbReference type="AlphaFoldDB" id="A0AA37XFU8"/>
<sequence>MERQRVNVVQITGLAGVVGAALLALASVRVAMQALSLVLIVLAAARAFLPRDRALAVRSRGFDAVLLAALGVALGYLSFSPDL</sequence>
<keyword evidence="3" id="KW-1185">Reference proteome</keyword>
<reference evidence="2" key="2">
    <citation type="submission" date="2023-02" db="EMBL/GenBank/DDBJ databases">
        <authorList>
            <person name="Sun Q."/>
            <person name="Mori K."/>
        </authorList>
    </citation>
    <scope>NUCLEOTIDE SEQUENCE</scope>
    <source>
        <strain evidence="2">NBRC 112290</strain>
    </source>
</reference>
<organism evidence="2 3">
    <name type="scientific">Litorihabitans aurantiacus</name>
    <dbReference type="NCBI Taxonomy" id="1930061"/>
    <lineage>
        <taxon>Bacteria</taxon>
        <taxon>Bacillati</taxon>
        <taxon>Actinomycetota</taxon>
        <taxon>Actinomycetes</taxon>
        <taxon>Micrococcales</taxon>
        <taxon>Beutenbergiaceae</taxon>
        <taxon>Litorihabitans</taxon>
    </lineage>
</organism>
<feature type="transmembrane region" description="Helical" evidence="1">
    <location>
        <begin position="7"/>
        <end position="25"/>
    </location>
</feature>
<accession>A0AA37XFU8</accession>
<gene>
    <name evidence="2" type="ORF">GCM10025875_21880</name>
</gene>
<dbReference type="Proteomes" id="UP001157161">
    <property type="component" value="Unassembled WGS sequence"/>
</dbReference>
<reference evidence="2" key="1">
    <citation type="journal article" date="2014" name="Int. J. Syst. Evol. Microbiol.">
        <title>Complete genome sequence of Corynebacterium casei LMG S-19264T (=DSM 44701T), isolated from a smear-ripened cheese.</title>
        <authorList>
            <consortium name="US DOE Joint Genome Institute (JGI-PGF)"/>
            <person name="Walter F."/>
            <person name="Albersmeier A."/>
            <person name="Kalinowski J."/>
            <person name="Ruckert C."/>
        </authorList>
    </citation>
    <scope>NUCLEOTIDE SEQUENCE</scope>
    <source>
        <strain evidence="2">NBRC 112290</strain>
    </source>
</reference>
<keyword evidence="1" id="KW-0472">Membrane</keyword>
<keyword evidence="1" id="KW-0812">Transmembrane</keyword>
<evidence type="ECO:0000256" key="1">
    <source>
        <dbReference type="SAM" id="Phobius"/>
    </source>
</evidence>
<feature type="transmembrane region" description="Helical" evidence="1">
    <location>
        <begin position="61"/>
        <end position="79"/>
    </location>
</feature>
<name>A0AA37XFU8_9MICO</name>
<dbReference type="InterPro" id="IPR021385">
    <property type="entry name" value="DUF3017"/>
</dbReference>
<dbReference type="EMBL" id="BSUM01000001">
    <property type="protein sequence ID" value="GMA32196.1"/>
    <property type="molecule type" value="Genomic_DNA"/>
</dbReference>
<evidence type="ECO:0008006" key="4">
    <source>
        <dbReference type="Google" id="ProtNLM"/>
    </source>
</evidence>
<dbReference type="RefSeq" id="WP_284250899.1">
    <property type="nucleotide sequence ID" value="NZ_BSUM01000001.1"/>
</dbReference>
<proteinExistence type="predicted"/>
<keyword evidence="1" id="KW-1133">Transmembrane helix</keyword>
<evidence type="ECO:0000313" key="3">
    <source>
        <dbReference type="Proteomes" id="UP001157161"/>
    </source>
</evidence>
<comment type="caution">
    <text evidence="2">The sequence shown here is derived from an EMBL/GenBank/DDBJ whole genome shotgun (WGS) entry which is preliminary data.</text>
</comment>
<protein>
    <recommendedName>
        <fullName evidence="4">DUF3017 domain-containing protein</fullName>
    </recommendedName>
</protein>
<evidence type="ECO:0000313" key="2">
    <source>
        <dbReference type="EMBL" id="GMA32196.1"/>
    </source>
</evidence>
<feature type="transmembrane region" description="Helical" evidence="1">
    <location>
        <begin position="31"/>
        <end position="49"/>
    </location>
</feature>